<dbReference type="InterPro" id="IPR043148">
    <property type="entry name" value="TagF_C"/>
</dbReference>
<comment type="subcellular location">
    <subcellularLocation>
        <location evidence="1">Cell membrane</location>
        <topology evidence="1">Peripheral membrane protein</topology>
    </subcellularLocation>
</comment>
<dbReference type="GO" id="GO:0047355">
    <property type="term" value="F:CDP-glycerol glycerophosphotransferase activity"/>
    <property type="evidence" value="ECO:0007669"/>
    <property type="project" value="InterPro"/>
</dbReference>
<organism evidence="7 8">
    <name type="scientific">Lachnospira eligens</name>
    <dbReference type="NCBI Taxonomy" id="39485"/>
    <lineage>
        <taxon>Bacteria</taxon>
        <taxon>Bacillati</taxon>
        <taxon>Bacillota</taxon>
        <taxon>Clostridia</taxon>
        <taxon>Lachnospirales</taxon>
        <taxon>Lachnospiraceae</taxon>
        <taxon>Lachnospira</taxon>
    </lineage>
</organism>
<keyword evidence="5" id="KW-0777">Teichoic acid biosynthesis</keyword>
<dbReference type="Gene3D" id="3.40.50.11820">
    <property type="match status" value="1"/>
</dbReference>
<reference evidence="7 8" key="1">
    <citation type="submission" date="2018-08" db="EMBL/GenBank/DDBJ databases">
        <title>A genome reference for cultivated species of the human gut microbiota.</title>
        <authorList>
            <person name="Zou Y."/>
            <person name="Xue W."/>
            <person name="Luo G."/>
        </authorList>
    </citation>
    <scope>NUCLEOTIDE SEQUENCE [LARGE SCALE GENOMIC DNA]</scope>
    <source>
        <strain evidence="7 8">AM32-2AC</strain>
    </source>
</reference>
<dbReference type="Pfam" id="PF04464">
    <property type="entry name" value="Glyphos_transf"/>
    <property type="match status" value="1"/>
</dbReference>
<evidence type="ECO:0000256" key="6">
    <source>
        <dbReference type="ARBA" id="ARBA00023136"/>
    </source>
</evidence>
<dbReference type="SUPFAM" id="SSF53756">
    <property type="entry name" value="UDP-Glycosyltransferase/glycogen phosphorylase"/>
    <property type="match status" value="1"/>
</dbReference>
<comment type="caution">
    <text evidence="7">The sequence shown here is derived from an EMBL/GenBank/DDBJ whole genome shotgun (WGS) entry which is preliminary data.</text>
</comment>
<dbReference type="EMBL" id="QSIS01000004">
    <property type="protein sequence ID" value="RHD09848.1"/>
    <property type="molecule type" value="Genomic_DNA"/>
</dbReference>
<dbReference type="InterPro" id="IPR051612">
    <property type="entry name" value="Teichoic_Acid_Biosynth"/>
</dbReference>
<evidence type="ECO:0000313" key="7">
    <source>
        <dbReference type="EMBL" id="RHD09848.1"/>
    </source>
</evidence>
<evidence type="ECO:0000256" key="2">
    <source>
        <dbReference type="ARBA" id="ARBA00010488"/>
    </source>
</evidence>
<dbReference type="Gene3D" id="3.40.50.12580">
    <property type="match status" value="1"/>
</dbReference>
<dbReference type="PANTHER" id="PTHR37316:SF3">
    <property type="entry name" value="TEICHOIC ACID GLYCEROL-PHOSPHATE TRANSFERASE"/>
    <property type="match status" value="1"/>
</dbReference>
<comment type="similarity">
    <text evidence="2">Belongs to the CDP-glycerol glycerophosphotransferase family.</text>
</comment>
<keyword evidence="3" id="KW-1003">Cell membrane</keyword>
<dbReference type="PANTHER" id="PTHR37316">
    <property type="entry name" value="TEICHOIC ACID GLYCEROL-PHOSPHATE PRIMASE"/>
    <property type="match status" value="1"/>
</dbReference>
<evidence type="ECO:0000256" key="5">
    <source>
        <dbReference type="ARBA" id="ARBA00022944"/>
    </source>
</evidence>
<gene>
    <name evidence="7" type="ORF">DW811_04870</name>
</gene>
<dbReference type="AlphaFoldDB" id="A0A414DGV9"/>
<evidence type="ECO:0000313" key="8">
    <source>
        <dbReference type="Proteomes" id="UP000284794"/>
    </source>
</evidence>
<proteinExistence type="inferred from homology"/>
<dbReference type="InterPro" id="IPR043149">
    <property type="entry name" value="TagF_N"/>
</dbReference>
<evidence type="ECO:0000256" key="1">
    <source>
        <dbReference type="ARBA" id="ARBA00004202"/>
    </source>
</evidence>
<evidence type="ECO:0000256" key="4">
    <source>
        <dbReference type="ARBA" id="ARBA00022679"/>
    </source>
</evidence>
<keyword evidence="6" id="KW-0472">Membrane</keyword>
<protein>
    <recommendedName>
        <fullName evidence="9">CDP-glycerol:poly(Glycerophosphate) glycerophosphotransferase</fullName>
    </recommendedName>
</protein>
<dbReference type="Proteomes" id="UP000284794">
    <property type="component" value="Unassembled WGS sequence"/>
</dbReference>
<accession>A0A414DGV9</accession>
<keyword evidence="4" id="KW-0808">Transferase</keyword>
<evidence type="ECO:0008006" key="9">
    <source>
        <dbReference type="Google" id="ProtNLM"/>
    </source>
</evidence>
<dbReference type="InterPro" id="IPR007554">
    <property type="entry name" value="Glycerophosphate_synth"/>
</dbReference>
<dbReference type="GO" id="GO:0005886">
    <property type="term" value="C:plasma membrane"/>
    <property type="evidence" value="ECO:0007669"/>
    <property type="project" value="UniProtKB-SubCell"/>
</dbReference>
<sequence>MNRDDKVIMNMLKEKIYIFKRKLQALGSGICFYMCRIFPIDKKLISVCTFEGRGGFGCNPKYIVEALHKLDSTYSYVWFVNDINKELPEYIKKVPNTVLSRAYWLSRSMVWIDNYRKPYGTKKRKGQLYINTWHATQGFKSIGLWRGKAFSTMAYLVSKNDSDMVDFFVTDSKWCDEVNPKGMVYDGNFLKVGAPRCDVLYGDRSKYKKTFRLKHKISEDAKVVMYAPTFREGSKNGKRLVFSEIWSIDFNRLIENLKKRFGGEWYVCIRVHPQLAEACKEYKNTDIQKYILDESKADDMYEILAAMDAYITDYSSAAMDASLTHMPVFMYADDIVQYTKDRGSLLWNLSDDTSKPVTNNKKMTPNLDLILPFSVSKDNDELERNILNFNKKEYLDKIKKYEDGVELVFNGDASEKVAREIVKFR</sequence>
<name>A0A414DGV9_9FIRM</name>
<evidence type="ECO:0000256" key="3">
    <source>
        <dbReference type="ARBA" id="ARBA00022475"/>
    </source>
</evidence>
<dbReference type="GO" id="GO:0019350">
    <property type="term" value="P:teichoic acid biosynthetic process"/>
    <property type="evidence" value="ECO:0007669"/>
    <property type="project" value="UniProtKB-KW"/>
</dbReference>